<evidence type="ECO:0000313" key="3">
    <source>
        <dbReference type="Proteomes" id="UP000005025"/>
    </source>
</evidence>
<reference evidence="2 3" key="1">
    <citation type="submission" date="2011-09" db="EMBL/GenBank/DDBJ databases">
        <authorList>
            <person name="Weinstock G."/>
            <person name="Sodergren E."/>
            <person name="Clifton S."/>
            <person name="Fulton L."/>
            <person name="Fulton B."/>
            <person name="Courtney L."/>
            <person name="Fronick C."/>
            <person name="Harrison M."/>
            <person name="Strong C."/>
            <person name="Farmer C."/>
            <person name="Delahaunty K."/>
            <person name="Markovic C."/>
            <person name="Hall O."/>
            <person name="Minx P."/>
            <person name="Tomlinson C."/>
            <person name="Mitreva M."/>
            <person name="Hou S."/>
            <person name="Chen J."/>
            <person name="Wollam A."/>
            <person name="Pepin K.H."/>
            <person name="Johnson M."/>
            <person name="Bhonagiri V."/>
            <person name="Zhang X."/>
            <person name="Suruliraj S."/>
            <person name="Warren W."/>
            <person name="Chinwalla A."/>
            <person name="Mardis E.R."/>
            <person name="Wilson R.K."/>
        </authorList>
    </citation>
    <scope>NUCLEOTIDE SEQUENCE [LARGE SCALE GENOMIC DNA]</scope>
    <source>
        <strain evidence="2 3">F0435</strain>
    </source>
</reference>
<name>H1LC24_9LACO</name>
<accession>H1LC24</accession>
<dbReference type="Pfam" id="PF07553">
    <property type="entry name" value="Lipoprotein_Ltp"/>
    <property type="match status" value="2"/>
</dbReference>
<dbReference type="AlphaFoldDB" id="H1LC24"/>
<comment type="caution">
    <text evidence="2">The sequence shown here is derived from an EMBL/GenBank/DDBJ whole genome shotgun (WGS) entry which is preliminary data.</text>
</comment>
<sequence>MLSIVKKALIGITVGTSLGLGTFSIPQFQNQQTAIVVHASSRSAALHSAYFFARSEHMSKRAVYHQLISKYGEGFSKHTASYAVRHLRGISWNRNALKSARFYRHSDHLSNYAIYHQLISSYGDMFTKSQARYAIHHL</sequence>
<evidence type="ECO:0000259" key="1">
    <source>
        <dbReference type="Pfam" id="PF07553"/>
    </source>
</evidence>
<gene>
    <name evidence="2" type="ORF">HMPREF9104_00137</name>
</gene>
<protein>
    <recommendedName>
        <fullName evidence="1">Putative host cell surface-exposed lipoprotein Ltp-like HTH region domain-containing protein</fullName>
    </recommendedName>
</protein>
<dbReference type="InterPro" id="IPR011434">
    <property type="entry name" value="Ltp-like_HTH"/>
</dbReference>
<feature type="domain" description="Putative host cell surface-exposed lipoprotein Ltp-like HTH region" evidence="1">
    <location>
        <begin position="92"/>
        <end position="138"/>
    </location>
</feature>
<dbReference type="RefSeq" id="WP_008855332.1">
    <property type="nucleotide sequence ID" value="NZ_JH590988.1"/>
</dbReference>
<evidence type="ECO:0000313" key="2">
    <source>
        <dbReference type="EMBL" id="EHO54382.1"/>
    </source>
</evidence>
<dbReference type="InterPro" id="IPR036388">
    <property type="entry name" value="WH-like_DNA-bd_sf"/>
</dbReference>
<proteinExistence type="predicted"/>
<dbReference type="Gene3D" id="1.10.10.10">
    <property type="entry name" value="Winged helix-like DNA-binding domain superfamily/Winged helix DNA-binding domain"/>
    <property type="match status" value="2"/>
</dbReference>
<dbReference type="HOGENOM" id="CLU_071537_3_0_9"/>
<organism evidence="2 3">
    <name type="scientific">Lentilactobacillus kisonensis F0435</name>
    <dbReference type="NCBI Taxonomy" id="797516"/>
    <lineage>
        <taxon>Bacteria</taxon>
        <taxon>Bacillati</taxon>
        <taxon>Bacillota</taxon>
        <taxon>Bacilli</taxon>
        <taxon>Lactobacillales</taxon>
        <taxon>Lactobacillaceae</taxon>
        <taxon>Lentilactobacillus</taxon>
    </lineage>
</organism>
<dbReference type="PATRIC" id="fig|797516.3.peg.122"/>
<dbReference type="EMBL" id="AGRJ01000012">
    <property type="protein sequence ID" value="EHO54382.1"/>
    <property type="molecule type" value="Genomic_DNA"/>
</dbReference>
<dbReference type="STRING" id="797516.HMPREF9104_00137"/>
<feature type="domain" description="Putative host cell surface-exposed lipoprotein Ltp-like HTH region" evidence="1">
    <location>
        <begin position="44"/>
        <end position="87"/>
    </location>
</feature>
<dbReference type="Proteomes" id="UP000005025">
    <property type="component" value="Unassembled WGS sequence"/>
</dbReference>